<proteinExistence type="predicted"/>
<feature type="transmembrane region" description="Helical" evidence="1">
    <location>
        <begin position="401"/>
        <end position="421"/>
    </location>
</feature>
<evidence type="ECO:0000313" key="3">
    <source>
        <dbReference type="Proteomes" id="UP000009399"/>
    </source>
</evidence>
<feature type="transmembrane region" description="Helical" evidence="1">
    <location>
        <begin position="307"/>
        <end position="327"/>
    </location>
</feature>
<feature type="transmembrane region" description="Helical" evidence="1">
    <location>
        <begin position="121"/>
        <end position="143"/>
    </location>
</feature>
<feature type="transmembrane region" description="Helical" evidence="1">
    <location>
        <begin position="470"/>
        <end position="498"/>
    </location>
</feature>
<dbReference type="EMBL" id="CP003914">
    <property type="protein sequence ID" value="AFX74662.1"/>
    <property type="molecule type" value="Genomic_DNA"/>
</dbReference>
<feature type="transmembrane region" description="Helical" evidence="1">
    <location>
        <begin position="266"/>
        <end position="286"/>
    </location>
</feature>
<dbReference type="NCBIfam" id="NF045937">
    <property type="entry name" value="MSC_0624_12TM"/>
    <property type="match status" value="1"/>
</dbReference>
<feature type="transmembrane region" description="Helical" evidence="1">
    <location>
        <begin position="339"/>
        <end position="359"/>
    </location>
</feature>
<evidence type="ECO:0008006" key="4">
    <source>
        <dbReference type="Google" id="ProtNLM"/>
    </source>
</evidence>
<organism evidence="2 3">
    <name type="scientific">Mesomycoplasma hyorhinis SK76</name>
    <dbReference type="NCBI Taxonomy" id="1118964"/>
    <lineage>
        <taxon>Bacteria</taxon>
        <taxon>Bacillati</taxon>
        <taxon>Mycoplasmatota</taxon>
        <taxon>Mycoplasmoidales</taxon>
        <taxon>Metamycoplasmataceae</taxon>
        <taxon>Mesomycoplasma</taxon>
    </lineage>
</organism>
<keyword evidence="1" id="KW-0472">Membrane</keyword>
<feature type="transmembrane region" description="Helical" evidence="1">
    <location>
        <begin position="35"/>
        <end position="59"/>
    </location>
</feature>
<accession>A0AAI8FDF8</accession>
<dbReference type="RefSeq" id="WP_015084329.1">
    <property type="nucleotide sequence ID" value="NC_019552.1"/>
</dbReference>
<sequence length="518" mass="60428">MILSKKSKSSTTLEHKKIYDDNELFKHRDNKLNIILKYSILSVLFILVFISLIFSPITFFGVDSNTLKFVWIYQKDLHISLNFLNIWRFLILSFCIIYPLVKNFFNIFFQKELIKKYTVFFFIYLAISLSSFFLFVFYNPVYYDVFGEQSETQNAAIIHSSSVFYISILLSFIVLTNTAYHLFLFYFKRKTETLKFNKKSVLIINIVSQFIFVILFLIFIYNITKTQPAKFDDTGQLIANEEYIATQNSWYLYIKNLFEADNIGNIFIIIILIILISVIFFGSNLIKIFFVFSKEYNRTYFKNQIQVLFVILASCFLWYLIILTRLGNFSSLGISTFSALHFVPFVIVLLAILAAYLFVNLYSKIKIQGNGFNLVMFIVSQLLIVFIFLIATLFLSNELSIRIIFFLSSLVSWIITTFFFVRNKKPKLVSMLFISTYLILFALAIVLQGWEILLLSVYNFATVAFTPATHLSLIQIIFLIQVALLLALMVYTITDVVVAMFKINKMKQPIDKGVSHEK</sequence>
<protein>
    <recommendedName>
        <fullName evidence="4">Transmembrane protein</fullName>
    </recommendedName>
</protein>
<evidence type="ECO:0000313" key="2">
    <source>
        <dbReference type="EMBL" id="AFX74662.1"/>
    </source>
</evidence>
<feature type="transmembrane region" description="Helical" evidence="1">
    <location>
        <begin position="199"/>
        <end position="221"/>
    </location>
</feature>
<feature type="transmembrane region" description="Helical" evidence="1">
    <location>
        <begin position="79"/>
        <end position="101"/>
    </location>
</feature>
<gene>
    <name evidence="2" type="ORF">MOS_761</name>
</gene>
<feature type="transmembrane region" description="Helical" evidence="1">
    <location>
        <begin position="163"/>
        <end position="187"/>
    </location>
</feature>
<dbReference type="Proteomes" id="UP000009399">
    <property type="component" value="Chromosome"/>
</dbReference>
<dbReference type="KEGG" id="mhs:MOS_761"/>
<name>A0AAI8FDF8_MESHY</name>
<evidence type="ECO:0000256" key="1">
    <source>
        <dbReference type="SAM" id="Phobius"/>
    </source>
</evidence>
<feature type="transmembrane region" description="Helical" evidence="1">
    <location>
        <begin position="371"/>
        <end position="395"/>
    </location>
</feature>
<keyword evidence="1" id="KW-1133">Transmembrane helix</keyword>
<reference evidence="2 3" key="1">
    <citation type="journal article" date="2013" name="Genome Announc.">
        <title>Complete Genome Sequence of Mycoplasma hyorhinis Strain SK76.</title>
        <authorList>
            <person name="Goodison S."/>
            <person name="Urquidi V."/>
            <person name="Kumar D."/>
            <person name="Reyes L."/>
            <person name="Rosser C.J."/>
        </authorList>
    </citation>
    <scope>NUCLEOTIDE SEQUENCE [LARGE SCALE GENOMIC DNA]</scope>
    <source>
        <strain evidence="2 3">SK76</strain>
    </source>
</reference>
<feature type="transmembrane region" description="Helical" evidence="1">
    <location>
        <begin position="428"/>
        <end position="450"/>
    </location>
</feature>
<keyword evidence="1" id="KW-0812">Transmembrane</keyword>
<dbReference type="AlphaFoldDB" id="A0AAI8FDF8"/>